<dbReference type="EMBL" id="JAJHNU010000004">
    <property type="protein sequence ID" value="MDN4122404.1"/>
    <property type="molecule type" value="Genomic_DNA"/>
</dbReference>
<keyword evidence="2" id="KW-1185">Reference proteome</keyword>
<organism evidence="1 2">
    <name type="scientific">Alcaligenes endophyticus</name>
    <dbReference type="NCBI Taxonomy" id="1929088"/>
    <lineage>
        <taxon>Bacteria</taxon>
        <taxon>Pseudomonadati</taxon>
        <taxon>Pseudomonadota</taxon>
        <taxon>Betaproteobacteria</taxon>
        <taxon>Burkholderiales</taxon>
        <taxon>Alcaligenaceae</taxon>
        <taxon>Alcaligenes</taxon>
    </lineage>
</organism>
<dbReference type="Proteomes" id="UP001168613">
    <property type="component" value="Unassembled WGS sequence"/>
</dbReference>
<evidence type="ECO:0000313" key="1">
    <source>
        <dbReference type="EMBL" id="MDN4122404.1"/>
    </source>
</evidence>
<gene>
    <name evidence="1" type="ORF">LMS43_14005</name>
</gene>
<comment type="caution">
    <text evidence="1">The sequence shown here is derived from an EMBL/GenBank/DDBJ whole genome shotgun (WGS) entry which is preliminary data.</text>
</comment>
<sequence length="66" mass="7405">MFVNFMELQEGDLIRLKNQTVLEVIENIGDGIWINGRVISSIEAPDTVGDEDLCHCEEALERVTSV</sequence>
<name>A0ABT8EM72_9BURK</name>
<protein>
    <submittedName>
        <fullName evidence="1">Uncharacterized protein</fullName>
    </submittedName>
</protein>
<accession>A0ABT8EM72</accession>
<dbReference type="RefSeq" id="WP_266123376.1">
    <property type="nucleotide sequence ID" value="NZ_JAJHNU010000004.1"/>
</dbReference>
<proteinExistence type="predicted"/>
<reference evidence="1" key="1">
    <citation type="submission" date="2021-11" db="EMBL/GenBank/DDBJ databases">
        <title>Draft genome sequence of Alcaligenes endophyticus type strain CCUG 75668T.</title>
        <authorList>
            <person name="Salva-Serra F."/>
            <person name="Duran R.E."/>
            <person name="Seeger M."/>
            <person name="Moore E.R.B."/>
            <person name="Jaen-Luchoro D."/>
        </authorList>
    </citation>
    <scope>NUCLEOTIDE SEQUENCE</scope>
    <source>
        <strain evidence="1">CCUG 75668</strain>
    </source>
</reference>
<evidence type="ECO:0000313" key="2">
    <source>
        <dbReference type="Proteomes" id="UP001168613"/>
    </source>
</evidence>